<dbReference type="InterPro" id="IPR017441">
    <property type="entry name" value="Protein_kinase_ATP_BS"/>
</dbReference>
<keyword evidence="5 13" id="KW-0418">Kinase</keyword>
<dbReference type="KEGG" id="cmp:Cha6605_5839"/>
<dbReference type="EC" id="2.7.11.1" evidence="1"/>
<feature type="region of interest" description="Disordered" evidence="10">
    <location>
        <begin position="425"/>
        <end position="445"/>
    </location>
</feature>
<dbReference type="EMBL" id="CP003600">
    <property type="protein sequence ID" value="AFY96690.1"/>
    <property type="molecule type" value="Genomic_DNA"/>
</dbReference>
<protein>
    <recommendedName>
        <fullName evidence="1">non-specific serine/threonine protein kinase</fullName>
        <ecNumber evidence="1">2.7.11.1</ecNumber>
    </recommendedName>
</protein>
<reference evidence="13 14" key="1">
    <citation type="submission" date="2012-05" db="EMBL/GenBank/DDBJ databases">
        <title>Finished chromosome of genome of Chamaesiphon sp. PCC 6605.</title>
        <authorList>
            <consortium name="US DOE Joint Genome Institute"/>
            <person name="Gugger M."/>
            <person name="Coursin T."/>
            <person name="Rippka R."/>
            <person name="Tandeau De Marsac N."/>
            <person name="Huntemann M."/>
            <person name="Wei C.-L."/>
            <person name="Han J."/>
            <person name="Detter J.C."/>
            <person name="Han C."/>
            <person name="Tapia R."/>
            <person name="Chen A."/>
            <person name="Kyrpides N."/>
            <person name="Mavromatis K."/>
            <person name="Markowitz V."/>
            <person name="Szeto E."/>
            <person name="Ivanova N."/>
            <person name="Pagani I."/>
            <person name="Pati A."/>
            <person name="Goodwin L."/>
            <person name="Nordberg H.P."/>
            <person name="Cantor M.N."/>
            <person name="Hua S.X."/>
            <person name="Woyke T."/>
            <person name="Kerfeld C.A."/>
        </authorList>
    </citation>
    <scope>NUCLEOTIDE SEQUENCE [LARGE SCALE GENOMIC DNA]</scope>
    <source>
        <strain evidence="14">ATCC 27169 / PCC 6605</strain>
    </source>
</reference>
<evidence type="ECO:0000259" key="12">
    <source>
        <dbReference type="PROSITE" id="PS50011"/>
    </source>
</evidence>
<evidence type="ECO:0000256" key="4">
    <source>
        <dbReference type="ARBA" id="ARBA00022741"/>
    </source>
</evidence>
<feature type="compositionally biased region" description="Pro residues" evidence="10">
    <location>
        <begin position="325"/>
        <end position="339"/>
    </location>
</feature>
<dbReference type="GO" id="GO:0005524">
    <property type="term" value="F:ATP binding"/>
    <property type="evidence" value="ECO:0007669"/>
    <property type="project" value="UniProtKB-UniRule"/>
</dbReference>
<dbReference type="PANTHER" id="PTHR24363:SF0">
    <property type="entry name" value="SERINE_THREONINE KINASE LIKE DOMAIN CONTAINING 1"/>
    <property type="match status" value="1"/>
</dbReference>
<evidence type="ECO:0000256" key="7">
    <source>
        <dbReference type="ARBA" id="ARBA00047899"/>
    </source>
</evidence>
<keyword evidence="4 9" id="KW-0547">Nucleotide-binding</keyword>
<dbReference type="HOGENOM" id="CLU_027264_0_0_3"/>
<comment type="catalytic activity">
    <reaction evidence="8">
        <text>L-seryl-[protein] + ATP = O-phospho-L-seryl-[protein] + ADP + H(+)</text>
        <dbReference type="Rhea" id="RHEA:17989"/>
        <dbReference type="Rhea" id="RHEA-COMP:9863"/>
        <dbReference type="Rhea" id="RHEA-COMP:11604"/>
        <dbReference type="ChEBI" id="CHEBI:15378"/>
        <dbReference type="ChEBI" id="CHEBI:29999"/>
        <dbReference type="ChEBI" id="CHEBI:30616"/>
        <dbReference type="ChEBI" id="CHEBI:83421"/>
        <dbReference type="ChEBI" id="CHEBI:456216"/>
        <dbReference type="EC" id="2.7.11.1"/>
    </reaction>
</comment>
<keyword evidence="6 9" id="KW-0067">ATP-binding</keyword>
<dbReference type="InterPro" id="IPR011009">
    <property type="entry name" value="Kinase-like_dom_sf"/>
</dbReference>
<dbReference type="STRING" id="1173020.Cha6605_5839"/>
<feature type="binding site" evidence="9">
    <location>
        <position position="73"/>
    </location>
    <ligand>
        <name>ATP</name>
        <dbReference type="ChEBI" id="CHEBI:30616"/>
    </ligand>
</feature>
<dbReference type="OrthoDB" id="507628at2"/>
<evidence type="ECO:0000256" key="8">
    <source>
        <dbReference type="ARBA" id="ARBA00048679"/>
    </source>
</evidence>
<evidence type="ECO:0000256" key="11">
    <source>
        <dbReference type="SAM" id="Phobius"/>
    </source>
</evidence>
<evidence type="ECO:0000313" key="14">
    <source>
        <dbReference type="Proteomes" id="UP000010366"/>
    </source>
</evidence>
<dbReference type="AlphaFoldDB" id="K9UPE4"/>
<name>K9UPE4_CHAP6</name>
<evidence type="ECO:0000256" key="1">
    <source>
        <dbReference type="ARBA" id="ARBA00012513"/>
    </source>
</evidence>
<dbReference type="PATRIC" id="fig|1173020.3.peg.6719"/>
<accession>K9UPE4</accession>
<evidence type="ECO:0000256" key="6">
    <source>
        <dbReference type="ARBA" id="ARBA00022840"/>
    </source>
</evidence>
<evidence type="ECO:0000256" key="5">
    <source>
        <dbReference type="ARBA" id="ARBA00022777"/>
    </source>
</evidence>
<dbReference type="InterPro" id="IPR000719">
    <property type="entry name" value="Prot_kinase_dom"/>
</dbReference>
<keyword evidence="11" id="KW-1133">Transmembrane helix</keyword>
<dbReference type="Gene3D" id="1.10.510.10">
    <property type="entry name" value="Transferase(Phosphotransferase) domain 1"/>
    <property type="match status" value="1"/>
</dbReference>
<evidence type="ECO:0000256" key="10">
    <source>
        <dbReference type="SAM" id="MobiDB-lite"/>
    </source>
</evidence>
<dbReference type="Proteomes" id="UP000010366">
    <property type="component" value="Chromosome"/>
</dbReference>
<dbReference type="Gene3D" id="3.30.200.20">
    <property type="entry name" value="Phosphorylase Kinase, domain 1"/>
    <property type="match status" value="1"/>
</dbReference>
<evidence type="ECO:0000256" key="2">
    <source>
        <dbReference type="ARBA" id="ARBA00022527"/>
    </source>
</evidence>
<gene>
    <name evidence="13" type="ORF">Cha6605_5839</name>
</gene>
<evidence type="ECO:0000256" key="3">
    <source>
        <dbReference type="ARBA" id="ARBA00022679"/>
    </source>
</evidence>
<evidence type="ECO:0000256" key="9">
    <source>
        <dbReference type="PROSITE-ProRule" id="PRU10141"/>
    </source>
</evidence>
<dbReference type="GO" id="GO:0004674">
    <property type="term" value="F:protein serine/threonine kinase activity"/>
    <property type="evidence" value="ECO:0007669"/>
    <property type="project" value="UniProtKB-KW"/>
</dbReference>
<keyword evidence="11" id="KW-0472">Membrane</keyword>
<feature type="transmembrane region" description="Helical" evidence="11">
    <location>
        <begin position="396"/>
        <end position="414"/>
    </location>
</feature>
<dbReference type="Pfam" id="PF00069">
    <property type="entry name" value="Pkinase"/>
    <property type="match status" value="1"/>
</dbReference>
<dbReference type="CDD" id="cd14014">
    <property type="entry name" value="STKc_PknB_like"/>
    <property type="match status" value="1"/>
</dbReference>
<proteinExistence type="predicted"/>
<keyword evidence="11" id="KW-0812">Transmembrane</keyword>
<evidence type="ECO:0000313" key="13">
    <source>
        <dbReference type="EMBL" id="AFY96690.1"/>
    </source>
</evidence>
<dbReference type="PANTHER" id="PTHR24363">
    <property type="entry name" value="SERINE/THREONINE PROTEIN KINASE"/>
    <property type="match status" value="1"/>
</dbReference>
<keyword evidence="14" id="KW-1185">Reference proteome</keyword>
<keyword evidence="3" id="KW-0808">Transferase</keyword>
<feature type="domain" description="Protein kinase" evidence="12">
    <location>
        <begin position="43"/>
        <end position="322"/>
    </location>
</feature>
<comment type="catalytic activity">
    <reaction evidence="7">
        <text>L-threonyl-[protein] + ATP = O-phospho-L-threonyl-[protein] + ADP + H(+)</text>
        <dbReference type="Rhea" id="RHEA:46608"/>
        <dbReference type="Rhea" id="RHEA-COMP:11060"/>
        <dbReference type="Rhea" id="RHEA-COMP:11605"/>
        <dbReference type="ChEBI" id="CHEBI:15378"/>
        <dbReference type="ChEBI" id="CHEBI:30013"/>
        <dbReference type="ChEBI" id="CHEBI:30616"/>
        <dbReference type="ChEBI" id="CHEBI:61977"/>
        <dbReference type="ChEBI" id="CHEBI:456216"/>
        <dbReference type="EC" id="2.7.11.1"/>
    </reaction>
</comment>
<feature type="compositionally biased region" description="Polar residues" evidence="10">
    <location>
        <begin position="341"/>
        <end position="356"/>
    </location>
</feature>
<feature type="compositionally biased region" description="Low complexity" evidence="10">
    <location>
        <begin position="432"/>
        <end position="444"/>
    </location>
</feature>
<organism evidence="13 14">
    <name type="scientific">Chamaesiphon minutus (strain ATCC 27169 / PCC 6605)</name>
    <dbReference type="NCBI Taxonomy" id="1173020"/>
    <lineage>
        <taxon>Bacteria</taxon>
        <taxon>Bacillati</taxon>
        <taxon>Cyanobacteriota</taxon>
        <taxon>Cyanophyceae</taxon>
        <taxon>Gomontiellales</taxon>
        <taxon>Chamaesiphonaceae</taxon>
        <taxon>Chamaesiphon</taxon>
    </lineage>
</organism>
<dbReference type="SUPFAM" id="SSF56112">
    <property type="entry name" value="Protein kinase-like (PK-like)"/>
    <property type="match status" value="1"/>
</dbReference>
<feature type="region of interest" description="Disordered" evidence="10">
    <location>
        <begin position="325"/>
        <end position="362"/>
    </location>
</feature>
<dbReference type="eggNOG" id="COG0515">
    <property type="taxonomic scope" value="Bacteria"/>
</dbReference>
<sequence length="457" mass="50199">MTILCPNGHENPDTNRFCQSCGIQIATPVNTAMTAGIILGNRYRITKEIGQGGFGRTYQCEDINRFNELCVLKEFAPQVQGTAFLTKAQELFEREGGVMYGLQHPQIPKFREMFRENRGGVGQLFLVQDYVAGNNYQQLLRQKRKQGKTFTEAEMTDFLVQILPVLGYIHSLGVIHRDISPDNLIRRESDGLPVLIDFGGVKQVAVTVATQYMSGANNAENNNSYVPTRLGKVGYAPNEQIQRGVVSPHSDLYALAATTLVLLTGKEPSDLIDPQNFTWNWREHISLTPKLASVLDRMVQLRPNDRFASAQDILTALQYPELPISPVPPLPPPPKPLQPPVNSNPKIPQTVATGTKKNPVATPIPPTVVTATKEEQSNNSNAGAKNPSLLAIVGKTWMFIAAVVGAIALGWLVASLSAKFRPSFNSPNRSTSLPHLPSQPSQPSKFAKALLDSRMKN</sequence>
<dbReference type="PROSITE" id="PS00107">
    <property type="entry name" value="PROTEIN_KINASE_ATP"/>
    <property type="match status" value="1"/>
</dbReference>
<keyword evidence="2 13" id="KW-0723">Serine/threonine-protein kinase</keyword>
<dbReference type="PROSITE" id="PS50011">
    <property type="entry name" value="PROTEIN_KINASE_DOM"/>
    <property type="match status" value="1"/>
</dbReference>
<dbReference type="RefSeq" id="WP_015162765.1">
    <property type="nucleotide sequence ID" value="NC_019697.1"/>
</dbReference>